<accession>A0AAP0F3B5</accession>
<dbReference type="Proteomes" id="UP001417504">
    <property type="component" value="Unassembled WGS sequence"/>
</dbReference>
<evidence type="ECO:0000313" key="3">
    <source>
        <dbReference type="Proteomes" id="UP001417504"/>
    </source>
</evidence>
<comment type="caution">
    <text evidence="2">The sequence shown here is derived from an EMBL/GenBank/DDBJ whole genome shotgun (WGS) entry which is preliminary data.</text>
</comment>
<evidence type="ECO:0000313" key="2">
    <source>
        <dbReference type="EMBL" id="KAK9101687.1"/>
    </source>
</evidence>
<gene>
    <name evidence="2" type="ORF">Sjap_018941</name>
</gene>
<evidence type="ECO:0000256" key="1">
    <source>
        <dbReference type="SAM" id="Phobius"/>
    </source>
</evidence>
<dbReference type="EMBL" id="JBBNAE010000008">
    <property type="protein sequence ID" value="KAK9101687.1"/>
    <property type="molecule type" value="Genomic_DNA"/>
</dbReference>
<proteinExistence type="predicted"/>
<name>A0AAP0F3B5_9MAGN</name>
<sequence length="93" mass="10169">MVAMTGGLVGGDSTMAHHNLDSLRAAPRLHVYSYPFSFFMIYNITVFGLAGVAELDDAAGRTTTPGRLSRAMYCPCRCLAALRWIRIRCLTAV</sequence>
<keyword evidence="1" id="KW-1133">Transmembrane helix</keyword>
<dbReference type="AlphaFoldDB" id="A0AAP0F3B5"/>
<reference evidence="2 3" key="1">
    <citation type="submission" date="2024-01" db="EMBL/GenBank/DDBJ databases">
        <title>Genome assemblies of Stephania.</title>
        <authorList>
            <person name="Yang L."/>
        </authorList>
    </citation>
    <scope>NUCLEOTIDE SEQUENCE [LARGE SCALE GENOMIC DNA]</scope>
    <source>
        <strain evidence="2">QJT</strain>
        <tissue evidence="2">Leaf</tissue>
    </source>
</reference>
<keyword evidence="1" id="KW-0472">Membrane</keyword>
<organism evidence="2 3">
    <name type="scientific">Stephania japonica</name>
    <dbReference type="NCBI Taxonomy" id="461633"/>
    <lineage>
        <taxon>Eukaryota</taxon>
        <taxon>Viridiplantae</taxon>
        <taxon>Streptophyta</taxon>
        <taxon>Embryophyta</taxon>
        <taxon>Tracheophyta</taxon>
        <taxon>Spermatophyta</taxon>
        <taxon>Magnoliopsida</taxon>
        <taxon>Ranunculales</taxon>
        <taxon>Menispermaceae</taxon>
        <taxon>Menispermoideae</taxon>
        <taxon>Cissampelideae</taxon>
        <taxon>Stephania</taxon>
    </lineage>
</organism>
<keyword evidence="1" id="KW-0812">Transmembrane</keyword>
<keyword evidence="3" id="KW-1185">Reference proteome</keyword>
<protein>
    <submittedName>
        <fullName evidence="2">Uncharacterized protein</fullName>
    </submittedName>
</protein>
<feature type="transmembrane region" description="Helical" evidence="1">
    <location>
        <begin position="32"/>
        <end position="53"/>
    </location>
</feature>